<protein>
    <submittedName>
        <fullName evidence="1">Uncharacterized protein</fullName>
    </submittedName>
</protein>
<sequence length="91" mass="10770">MSEIKSALQSNIVHILENKPSKNIEGFKQLQLESKRKLIEEFKQLYIYDEKGNLRRYCKQRILLMVADTKDNYLMIKEVGVEYNIILTMTS</sequence>
<gene>
    <name evidence="1" type="ORF">GSPATT00037650001</name>
</gene>
<name>A0CEJ5_PARTE</name>
<dbReference type="InParanoid" id="A0CEJ5"/>
<dbReference type="RefSeq" id="XP_001436609.1">
    <property type="nucleotide sequence ID" value="XM_001436572.1"/>
</dbReference>
<keyword evidence="2" id="KW-1185">Reference proteome</keyword>
<reference evidence="1 2" key="1">
    <citation type="journal article" date="2006" name="Nature">
        <title>Global trends of whole-genome duplications revealed by the ciliate Paramecium tetraurelia.</title>
        <authorList>
            <consortium name="Genoscope"/>
            <person name="Aury J.-M."/>
            <person name="Jaillon O."/>
            <person name="Duret L."/>
            <person name="Noel B."/>
            <person name="Jubin C."/>
            <person name="Porcel B.M."/>
            <person name="Segurens B."/>
            <person name="Daubin V."/>
            <person name="Anthouard V."/>
            <person name="Aiach N."/>
            <person name="Arnaiz O."/>
            <person name="Billaut A."/>
            <person name="Beisson J."/>
            <person name="Blanc I."/>
            <person name="Bouhouche K."/>
            <person name="Camara F."/>
            <person name="Duharcourt S."/>
            <person name="Guigo R."/>
            <person name="Gogendeau D."/>
            <person name="Katinka M."/>
            <person name="Keller A.-M."/>
            <person name="Kissmehl R."/>
            <person name="Klotz C."/>
            <person name="Koll F."/>
            <person name="Le Moue A."/>
            <person name="Lepere C."/>
            <person name="Malinsky S."/>
            <person name="Nowacki M."/>
            <person name="Nowak J.K."/>
            <person name="Plattner H."/>
            <person name="Poulain J."/>
            <person name="Ruiz F."/>
            <person name="Serrano V."/>
            <person name="Zagulski M."/>
            <person name="Dessen P."/>
            <person name="Betermier M."/>
            <person name="Weissenbach J."/>
            <person name="Scarpelli C."/>
            <person name="Schachter V."/>
            <person name="Sperling L."/>
            <person name="Meyer E."/>
            <person name="Cohen J."/>
            <person name="Wincker P."/>
        </authorList>
    </citation>
    <scope>NUCLEOTIDE SEQUENCE [LARGE SCALE GENOMIC DNA]</scope>
    <source>
        <strain evidence="1 2">Stock d4-2</strain>
    </source>
</reference>
<dbReference type="KEGG" id="ptm:GSPATT00037650001"/>
<dbReference type="GeneID" id="5022394"/>
<dbReference type="Proteomes" id="UP000000600">
    <property type="component" value="Unassembled WGS sequence"/>
</dbReference>
<evidence type="ECO:0000313" key="2">
    <source>
        <dbReference type="Proteomes" id="UP000000600"/>
    </source>
</evidence>
<dbReference type="HOGENOM" id="CLU_2431731_0_0_1"/>
<dbReference type="EMBL" id="CT868065">
    <property type="protein sequence ID" value="CAK69212.1"/>
    <property type="molecule type" value="Genomic_DNA"/>
</dbReference>
<evidence type="ECO:0000313" key="1">
    <source>
        <dbReference type="EMBL" id="CAK69212.1"/>
    </source>
</evidence>
<proteinExistence type="predicted"/>
<dbReference type="OrthoDB" id="10527487at2759"/>
<accession>A0CEJ5</accession>
<organism evidence="1 2">
    <name type="scientific">Paramecium tetraurelia</name>
    <dbReference type="NCBI Taxonomy" id="5888"/>
    <lineage>
        <taxon>Eukaryota</taxon>
        <taxon>Sar</taxon>
        <taxon>Alveolata</taxon>
        <taxon>Ciliophora</taxon>
        <taxon>Intramacronucleata</taxon>
        <taxon>Oligohymenophorea</taxon>
        <taxon>Peniculida</taxon>
        <taxon>Parameciidae</taxon>
        <taxon>Paramecium</taxon>
    </lineage>
</organism>
<dbReference type="AlphaFoldDB" id="A0CEJ5"/>